<reference evidence="2" key="1">
    <citation type="submission" date="2023-01" db="EMBL/GenBank/DDBJ databases">
        <title>Genome assembly of the deep-sea coral Lophelia pertusa.</title>
        <authorList>
            <person name="Herrera S."/>
            <person name="Cordes E."/>
        </authorList>
    </citation>
    <scope>NUCLEOTIDE SEQUENCE</scope>
    <source>
        <strain evidence="2">USNM1676648</strain>
        <tissue evidence="2">Polyp</tissue>
    </source>
</reference>
<proteinExistence type="predicted"/>
<organism evidence="2 3">
    <name type="scientific">Desmophyllum pertusum</name>
    <dbReference type="NCBI Taxonomy" id="174260"/>
    <lineage>
        <taxon>Eukaryota</taxon>
        <taxon>Metazoa</taxon>
        <taxon>Cnidaria</taxon>
        <taxon>Anthozoa</taxon>
        <taxon>Hexacorallia</taxon>
        <taxon>Scleractinia</taxon>
        <taxon>Caryophylliina</taxon>
        <taxon>Caryophylliidae</taxon>
        <taxon>Desmophyllum</taxon>
    </lineage>
</organism>
<feature type="coiled-coil region" evidence="1">
    <location>
        <begin position="65"/>
        <end position="471"/>
    </location>
</feature>
<accession>A0A9X0D9R5</accession>
<dbReference type="PANTHER" id="PTHR45615">
    <property type="entry name" value="MYOSIN HEAVY CHAIN, NON-MUSCLE"/>
    <property type="match status" value="1"/>
</dbReference>
<dbReference type="EMBL" id="MU825404">
    <property type="protein sequence ID" value="KAJ7391751.1"/>
    <property type="molecule type" value="Genomic_DNA"/>
</dbReference>
<dbReference type="Proteomes" id="UP001163046">
    <property type="component" value="Unassembled WGS sequence"/>
</dbReference>
<gene>
    <name evidence="2" type="ORF">OS493_016037</name>
</gene>
<dbReference type="GO" id="GO:0051015">
    <property type="term" value="F:actin filament binding"/>
    <property type="evidence" value="ECO:0007669"/>
    <property type="project" value="TreeGrafter"/>
</dbReference>
<dbReference type="GO" id="GO:0032982">
    <property type="term" value="C:myosin filament"/>
    <property type="evidence" value="ECO:0007669"/>
    <property type="project" value="TreeGrafter"/>
</dbReference>
<protein>
    <submittedName>
        <fullName evidence="2">Uncharacterized protein</fullName>
    </submittedName>
</protein>
<dbReference type="GO" id="GO:0000146">
    <property type="term" value="F:microfilament motor activity"/>
    <property type="evidence" value="ECO:0007669"/>
    <property type="project" value="TreeGrafter"/>
</dbReference>
<dbReference type="AlphaFoldDB" id="A0A9X0D9R5"/>
<evidence type="ECO:0000313" key="3">
    <source>
        <dbReference type="Proteomes" id="UP001163046"/>
    </source>
</evidence>
<name>A0A9X0D9R5_9CNID</name>
<keyword evidence="1" id="KW-0175">Coiled coil</keyword>
<sequence>MDTSWLSTTSSGVFNYVYKHITGDEDESPGPSSSLEVLSKANVWITDLPTNNYEPLEVSHGKRRAAKKSKKERELEEDIAILNEQSDVKNKEIARLRDKVSDLHHIGQKKESDFAKEMQEKEQEVEKAKRDISLAKENCLKKESEVEELKNELKSMKDTFAKSCKPNDSLSNQIAELKNILAKRDEINNKQKELVRMLAADAQDKLKKASADITNLSEELKTCKAEKFEMKKLNISLRCREKDLKQRLNESNEKNQQQLVSMNEMEMILDITERKLDEASDALLKKDHELKSYKDRKMCLEGQNSSLEQQRKELQERLDNMTNTQVAEREESERVHADQSQQIAELSYQLNARYAELEKEIREKESVTIQLKQWQEREKQLEMMNTSLKDQRQEMQERLDDLANLQLQKREEVSLEQADLSEQIVELQNQMSSSNAEMKKDVQGENMVALLENCKEQKEKLEEACSSLNMEIGLETEDISETPADLVNTFKGGDYLKQRPPLPVAVINDAESDVEQDIPVLRKELETKKADGVSATQMVSPFYKAALKEQRENLEEACNFMDMAISLETEDISETPADVVNTFKADDYFEPTESSPFDDFLANKKFVEKPDGLTNELDNKGGDYLKQQAPLPVYVTNDAESDVEQDIPVLRKKLETKNVDEVSAKIINPFSKAALKAEGNRKPFVSMTNVVGAQVVRDIPVLRKRHETDKADGFRSTNLTVNPFSMSARAEGYQFQPRPSPFFPVTNPTASQVAQTKKDDDWLPPQTQVKRVNPPFSNVEEQGFLSRTFSNWFGF</sequence>
<dbReference type="OrthoDB" id="5989596at2759"/>
<dbReference type="GO" id="GO:0016460">
    <property type="term" value="C:myosin II complex"/>
    <property type="evidence" value="ECO:0007669"/>
    <property type="project" value="TreeGrafter"/>
</dbReference>
<dbReference type="GO" id="GO:0005737">
    <property type="term" value="C:cytoplasm"/>
    <property type="evidence" value="ECO:0007669"/>
    <property type="project" value="TreeGrafter"/>
</dbReference>
<keyword evidence="3" id="KW-1185">Reference proteome</keyword>
<evidence type="ECO:0000313" key="2">
    <source>
        <dbReference type="EMBL" id="KAJ7391751.1"/>
    </source>
</evidence>
<comment type="caution">
    <text evidence="2">The sequence shown here is derived from an EMBL/GenBank/DDBJ whole genome shotgun (WGS) entry which is preliminary data.</text>
</comment>
<evidence type="ECO:0000256" key="1">
    <source>
        <dbReference type="SAM" id="Coils"/>
    </source>
</evidence>
<dbReference type="PANTHER" id="PTHR45615:SF40">
    <property type="entry name" value="MYOSIN HEAVY CHAIN, NON-MUSCLE"/>
    <property type="match status" value="1"/>
</dbReference>